<proteinExistence type="predicted"/>
<gene>
    <name evidence="3" type="ORF">L2299_22095</name>
</gene>
<evidence type="ECO:0000256" key="2">
    <source>
        <dbReference type="SAM" id="Phobius"/>
    </source>
</evidence>
<accession>A0ABT6C0J4</accession>
<evidence type="ECO:0000313" key="3">
    <source>
        <dbReference type="EMBL" id="MDF6103731.1"/>
    </source>
</evidence>
<feature type="compositionally biased region" description="Polar residues" evidence="1">
    <location>
        <begin position="194"/>
        <end position="205"/>
    </location>
</feature>
<feature type="compositionally biased region" description="Low complexity" evidence="1">
    <location>
        <begin position="139"/>
        <end position="157"/>
    </location>
</feature>
<feature type="compositionally biased region" description="Basic and acidic residues" evidence="1">
    <location>
        <begin position="21"/>
        <end position="34"/>
    </location>
</feature>
<feature type="region of interest" description="Disordered" evidence="1">
    <location>
        <begin position="1"/>
        <end position="76"/>
    </location>
</feature>
<sequence>MADTPNSPRRNGPGGDGPDENLPHESLPREERPGEGGPGRDIPADDAPTQIIPSQGIPPESPPPQHSPDESDGRRGHDWRHIARTRLRTSTAILVTVFLACCVLYGYTSQRYGVVYSPARPAPTTSQTVEPTYEPPPSTSSSTTTTSTEPSTTDSTSGVEGTDGSSTDGAPAPAPGTSRETIPGLPNIPLPNFGGQTPTTTVPTR</sequence>
<reference evidence="3" key="1">
    <citation type="journal article" date="2022" name="Data Brief">
        <title>Draft genome sequence data of Gordonia hongkongensis strain EUFUS-Z928 isolated from the octocoral Eunicea fusca.</title>
        <authorList>
            <person name="Sanchez-Suarez J."/>
            <person name="Diaz L."/>
            <person name="Melo-Bolivar J."/>
            <person name="Villamil L."/>
        </authorList>
    </citation>
    <scope>NUCLEOTIDE SEQUENCE</scope>
    <source>
        <strain evidence="3">EUFUS-Z928</strain>
    </source>
</reference>
<dbReference type="EMBL" id="JAKJLQ010000029">
    <property type="protein sequence ID" value="MDF6103731.1"/>
    <property type="molecule type" value="Genomic_DNA"/>
</dbReference>
<feature type="region of interest" description="Disordered" evidence="1">
    <location>
        <begin position="121"/>
        <end position="205"/>
    </location>
</feature>
<keyword evidence="4" id="KW-1185">Reference proteome</keyword>
<evidence type="ECO:0000256" key="1">
    <source>
        <dbReference type="SAM" id="MobiDB-lite"/>
    </source>
</evidence>
<comment type="caution">
    <text evidence="3">The sequence shown here is derived from an EMBL/GenBank/DDBJ whole genome shotgun (WGS) entry which is preliminary data.</text>
</comment>
<keyword evidence="2" id="KW-1133">Transmembrane helix</keyword>
<feature type="compositionally biased region" description="Basic and acidic residues" evidence="1">
    <location>
        <begin position="67"/>
        <end position="76"/>
    </location>
</feature>
<name>A0ABT6C0J4_9ACTN</name>
<dbReference type="Proteomes" id="UP001152308">
    <property type="component" value="Unassembled WGS sequence"/>
</dbReference>
<evidence type="ECO:0008006" key="5">
    <source>
        <dbReference type="Google" id="ProtNLM"/>
    </source>
</evidence>
<feature type="compositionally biased region" description="Low complexity" evidence="1">
    <location>
        <begin position="1"/>
        <end position="11"/>
    </location>
</feature>
<evidence type="ECO:0000313" key="4">
    <source>
        <dbReference type="Proteomes" id="UP001152308"/>
    </source>
</evidence>
<keyword evidence="2" id="KW-0812">Transmembrane</keyword>
<reference evidence="3" key="2">
    <citation type="submission" date="2022-01" db="EMBL/GenBank/DDBJ databases">
        <authorList>
            <person name="Sanchez-Suarez J."/>
            <person name="Villamil L."/>
            <person name="Diaz L.E."/>
        </authorList>
    </citation>
    <scope>NUCLEOTIDE SEQUENCE</scope>
    <source>
        <strain evidence="3">EUFUS-Z928</strain>
    </source>
</reference>
<organism evidence="3 4">
    <name type="scientific">Gordonia hongkongensis</name>
    <dbReference type="NCBI Taxonomy" id="1701090"/>
    <lineage>
        <taxon>Bacteria</taxon>
        <taxon>Bacillati</taxon>
        <taxon>Actinomycetota</taxon>
        <taxon>Actinomycetes</taxon>
        <taxon>Mycobacteriales</taxon>
        <taxon>Gordoniaceae</taxon>
        <taxon>Gordonia</taxon>
    </lineage>
</organism>
<feature type="transmembrane region" description="Helical" evidence="2">
    <location>
        <begin position="89"/>
        <end position="107"/>
    </location>
</feature>
<protein>
    <recommendedName>
        <fullName evidence="5">Serine/threonine protein kinase</fullName>
    </recommendedName>
</protein>
<dbReference type="RefSeq" id="WP_277244685.1">
    <property type="nucleotide sequence ID" value="NZ_JAKJLQ010000029.1"/>
</dbReference>
<keyword evidence="2" id="KW-0472">Membrane</keyword>